<organism evidence="1 2">
    <name type="scientific">Pistacia integerrima</name>
    <dbReference type="NCBI Taxonomy" id="434235"/>
    <lineage>
        <taxon>Eukaryota</taxon>
        <taxon>Viridiplantae</taxon>
        <taxon>Streptophyta</taxon>
        <taxon>Embryophyta</taxon>
        <taxon>Tracheophyta</taxon>
        <taxon>Spermatophyta</taxon>
        <taxon>Magnoliopsida</taxon>
        <taxon>eudicotyledons</taxon>
        <taxon>Gunneridae</taxon>
        <taxon>Pentapetalae</taxon>
        <taxon>rosids</taxon>
        <taxon>malvids</taxon>
        <taxon>Sapindales</taxon>
        <taxon>Anacardiaceae</taxon>
        <taxon>Pistacia</taxon>
    </lineage>
</organism>
<reference evidence="2" key="1">
    <citation type="journal article" date="2023" name="G3 (Bethesda)">
        <title>Genome assembly and association tests identify interacting loci associated with vigor, precocity, and sex in interspecific pistachio rootstocks.</title>
        <authorList>
            <person name="Palmer W."/>
            <person name="Jacygrad E."/>
            <person name="Sagayaradj S."/>
            <person name="Cavanaugh K."/>
            <person name="Han R."/>
            <person name="Bertier L."/>
            <person name="Beede B."/>
            <person name="Kafkas S."/>
            <person name="Golino D."/>
            <person name="Preece J."/>
            <person name="Michelmore R."/>
        </authorList>
    </citation>
    <scope>NUCLEOTIDE SEQUENCE [LARGE SCALE GENOMIC DNA]</scope>
</reference>
<proteinExistence type="predicted"/>
<protein>
    <submittedName>
        <fullName evidence="1">Uncharacterized protein</fullName>
    </submittedName>
</protein>
<gene>
    <name evidence="1" type="ORF">Pint_18804</name>
</gene>
<name>A0ACC0YYP7_9ROSI</name>
<dbReference type="EMBL" id="CM047739">
    <property type="protein sequence ID" value="KAJ0042515.1"/>
    <property type="molecule type" value="Genomic_DNA"/>
</dbReference>
<sequence>MYSCITLTGRCRFSSTFNEDICKKWHVLYPTADTLTKVKKKKLINASGGAICCREALPLQNVAETPVPRRIYNMTSNVAGSLSKRTSPTEKMRMVCYAYESSNNEQQLRLLESYFAKLKNDANQTSTDSLNKKTDLNHRSGNINAKNTLGSLDSYLEKLNKDPNFQDNVLSTSDDQTTEGNQVGTPFSISKSSERGVKGELKGYKKFESRDGVNRLVRPQALPQNDKISDLYLVGALASINIAVFLFEIASPVSNSEFELFSLPLLYGAKINDLILVGEWWRLVTPMFLHSGLFHIALGCWTLLTFGPQVCKNYGSFTFLLIYTLGGFSGNLTSFLHTPEPTVGGTGPVFAIIGAWLIYQMQNKDVIEKDVSESMFQKAVVATTLSFIISNLGPIDNWGAKTRSEFVRKRKAILGLEFDKDKWEILEETAERAKVEVEALVVVLATVEALVLEEVWLVVLEEKVEVEVEVEVEEEVKLVEGIGGEGVDGGGGGGAIGGGSSHGGRFGAGEGGGVRGVAACDIGGGHEDGGGGHTLELLLLV</sequence>
<dbReference type="Proteomes" id="UP001163603">
    <property type="component" value="Chromosome 4"/>
</dbReference>
<evidence type="ECO:0000313" key="2">
    <source>
        <dbReference type="Proteomes" id="UP001163603"/>
    </source>
</evidence>
<comment type="caution">
    <text evidence="1">The sequence shown here is derived from an EMBL/GenBank/DDBJ whole genome shotgun (WGS) entry which is preliminary data.</text>
</comment>
<accession>A0ACC0YYP7</accession>
<evidence type="ECO:0000313" key="1">
    <source>
        <dbReference type="EMBL" id="KAJ0042515.1"/>
    </source>
</evidence>
<keyword evidence="2" id="KW-1185">Reference proteome</keyword>